<feature type="transmembrane region" description="Helical" evidence="5">
    <location>
        <begin position="218"/>
        <end position="236"/>
    </location>
</feature>
<comment type="subcellular location">
    <subcellularLocation>
        <location evidence="1">Membrane</location>
        <topology evidence="1">Multi-pass membrane protein</topology>
    </subcellularLocation>
</comment>
<protein>
    <submittedName>
        <fullName evidence="7">EamA family transporter</fullName>
    </submittedName>
</protein>
<evidence type="ECO:0000256" key="3">
    <source>
        <dbReference type="ARBA" id="ARBA00022989"/>
    </source>
</evidence>
<evidence type="ECO:0000256" key="2">
    <source>
        <dbReference type="ARBA" id="ARBA00022692"/>
    </source>
</evidence>
<evidence type="ECO:0000313" key="7">
    <source>
        <dbReference type="EMBL" id="QXO18815.1"/>
    </source>
</evidence>
<dbReference type="InterPro" id="IPR000620">
    <property type="entry name" value="EamA_dom"/>
</dbReference>
<evidence type="ECO:0000256" key="1">
    <source>
        <dbReference type="ARBA" id="ARBA00004141"/>
    </source>
</evidence>
<feature type="domain" description="EamA" evidence="6">
    <location>
        <begin position="4"/>
        <end position="137"/>
    </location>
</feature>
<dbReference type="AlphaFoldDB" id="A0A975UC13"/>
<dbReference type="GO" id="GO:0016020">
    <property type="term" value="C:membrane"/>
    <property type="evidence" value="ECO:0007669"/>
    <property type="project" value="UniProtKB-SubCell"/>
</dbReference>
<reference evidence="7" key="1">
    <citation type="submission" date="2021-06" db="EMBL/GenBank/DDBJ databases">
        <title>Vibrio nov. sp., novel gut bacterium isolated from Yellow Sea oyster.</title>
        <authorList>
            <person name="Muhammad N."/>
            <person name="Nguyen T.H."/>
            <person name="Lee Y.-J."/>
            <person name="Ko J."/>
            <person name="Kim S.-G."/>
        </authorList>
    </citation>
    <scope>NUCLEOTIDE SEQUENCE</scope>
    <source>
        <strain evidence="7">OG9-811</strain>
    </source>
</reference>
<sequence length="306" mass="32837">MKQSGHWAVLLAALLWGTTGTVASFAPQVSALAIGAFAMGVGGLLQALLARRQLCRCWRQLLEDKKRLLSGGIAVAIYPLAFYSSMRMAGVAIGTVITIASAPFISALFERFLSQAQTLNRRWLFSLFLGVLGMVLLCLSKPATDSSVASDMDKYIGIGLGIIAGASYAYYSWVAKNMIDKGIRSDAAMGSLFCVAALILLPSLWFTGEQLFTRTTHILVISYMAFIPMFVGYLAFGYGLRSVSASGATLLTLFEPVVAAVLAVLVVGEVIPLPGWVGIGLICLCLITQSSEPRDRPFDPAYDSRI</sequence>
<organism evidence="7 8">
    <name type="scientific">Vibrio ostreae</name>
    <dbReference type="NCBI Taxonomy" id="2841925"/>
    <lineage>
        <taxon>Bacteria</taxon>
        <taxon>Pseudomonadati</taxon>
        <taxon>Pseudomonadota</taxon>
        <taxon>Gammaproteobacteria</taxon>
        <taxon>Vibrionales</taxon>
        <taxon>Vibrionaceae</taxon>
        <taxon>Vibrio</taxon>
    </lineage>
</organism>
<feature type="transmembrane region" description="Helical" evidence="5">
    <location>
        <begin position="273"/>
        <end position="289"/>
    </location>
</feature>
<keyword evidence="2 5" id="KW-0812">Transmembrane</keyword>
<evidence type="ECO:0000313" key="8">
    <source>
        <dbReference type="Proteomes" id="UP000694232"/>
    </source>
</evidence>
<dbReference type="PANTHER" id="PTHR32322">
    <property type="entry name" value="INNER MEMBRANE TRANSPORTER"/>
    <property type="match status" value="1"/>
</dbReference>
<feature type="transmembrane region" description="Helical" evidence="5">
    <location>
        <begin position="187"/>
        <end position="206"/>
    </location>
</feature>
<evidence type="ECO:0000256" key="4">
    <source>
        <dbReference type="ARBA" id="ARBA00023136"/>
    </source>
</evidence>
<evidence type="ECO:0000259" key="6">
    <source>
        <dbReference type="Pfam" id="PF00892"/>
    </source>
</evidence>
<feature type="transmembrane region" description="Helical" evidence="5">
    <location>
        <begin position="30"/>
        <end position="48"/>
    </location>
</feature>
<dbReference type="EMBL" id="CP076643">
    <property type="protein sequence ID" value="QXO18815.1"/>
    <property type="molecule type" value="Genomic_DNA"/>
</dbReference>
<feature type="transmembrane region" description="Helical" evidence="5">
    <location>
        <begin position="68"/>
        <end position="86"/>
    </location>
</feature>
<feature type="transmembrane region" description="Helical" evidence="5">
    <location>
        <begin position="124"/>
        <end position="143"/>
    </location>
</feature>
<feature type="domain" description="EamA" evidence="6">
    <location>
        <begin position="156"/>
        <end position="285"/>
    </location>
</feature>
<keyword evidence="4 5" id="KW-0472">Membrane</keyword>
<feature type="transmembrane region" description="Helical" evidence="5">
    <location>
        <begin position="248"/>
        <end position="267"/>
    </location>
</feature>
<accession>A0A975UC13</accession>
<dbReference type="RefSeq" id="WP_218563137.1">
    <property type="nucleotide sequence ID" value="NZ_CP076643.1"/>
</dbReference>
<keyword evidence="3 5" id="KW-1133">Transmembrane helix</keyword>
<dbReference type="PANTHER" id="PTHR32322:SF2">
    <property type="entry name" value="EAMA DOMAIN-CONTAINING PROTEIN"/>
    <property type="match status" value="1"/>
</dbReference>
<dbReference type="Proteomes" id="UP000694232">
    <property type="component" value="Chromosome 1"/>
</dbReference>
<keyword evidence="8" id="KW-1185">Reference proteome</keyword>
<dbReference type="Pfam" id="PF00892">
    <property type="entry name" value="EamA"/>
    <property type="match status" value="2"/>
</dbReference>
<gene>
    <name evidence="7" type="ORF">KNV97_11340</name>
</gene>
<proteinExistence type="predicted"/>
<dbReference type="KEGG" id="vos:KNV97_11340"/>
<evidence type="ECO:0000256" key="5">
    <source>
        <dbReference type="SAM" id="Phobius"/>
    </source>
</evidence>
<feature type="transmembrane region" description="Helical" evidence="5">
    <location>
        <begin position="155"/>
        <end position="175"/>
    </location>
</feature>
<feature type="transmembrane region" description="Helical" evidence="5">
    <location>
        <begin position="92"/>
        <end position="112"/>
    </location>
</feature>
<name>A0A975UC13_9VIBR</name>
<dbReference type="InterPro" id="IPR050638">
    <property type="entry name" value="AA-Vitamin_Transporters"/>
</dbReference>